<dbReference type="EMBL" id="RHFK02000009">
    <property type="protein sequence ID" value="TWW71309.1"/>
    <property type="molecule type" value="Genomic_DNA"/>
</dbReference>
<dbReference type="Proteomes" id="UP000324091">
    <property type="component" value="Chromosome 17"/>
</dbReference>
<keyword evidence="13" id="KW-1185">Reference proteome</keyword>
<dbReference type="AlphaFoldDB" id="A0A5C6NXD0"/>
<sequence length="537" mass="62009">MKGESEDLFSKYIQEDLIDCGGCGNVFSGFRIRDHFPNRNGNRIPTEVAIMQKLPQDTAGSAAHVQLLDWYHLFFQVLLVLERPVHCTDLFRYCRSKSKHVLEEDKAEAIMKQLIEEVKVFDNEGIFHQDLKLENILINTNSEEPQIWVIDFGVGCFYTKRSVYRVFQGAPQHVPPEYNLRGRYTAGPMTVWQLGVVLYDMLHKEKFETVPFLLKEQRIKEDLPKPDDTEGDAGSPVAPQIYKILFLQDGSKAAFLQAAGAVFQSKYKEMYMIGRGGFGDVFAGSRIKDNLPVAIKHIPQRNIYSKLRDRDGNRIPTEVALMLKLTLKKAGSAAHVQLLDWYDLFNQVILVLERPVPSVDLFRYCRYRSKHILGEDQAKAIMKQLIVEVKFIDNKGIFHRDLKLENILIKTNSEEPQIWVIDFGVGCFYTKRSVYRVFQGTPQHVPPEYNSRGRYRAGPTTVWQLGVVLFEMLHDEDFSTIPFLLNKMLMNKYLSAECLDFLDGCLKIFPMERKTLEELQFHPWLNQKTSIFSLFGN</sequence>
<dbReference type="PANTHER" id="PTHR22984:SF11">
    <property type="entry name" value="AURORA KINASE-RELATED"/>
    <property type="match status" value="1"/>
</dbReference>
<comment type="similarity">
    <text evidence="1">Belongs to the protein kinase superfamily. CAMK Ser/Thr protein kinase family. PIM subfamily.</text>
</comment>
<accession>A0A5C6NXD0</accession>
<evidence type="ECO:0000256" key="3">
    <source>
        <dbReference type="ARBA" id="ARBA00022527"/>
    </source>
</evidence>
<evidence type="ECO:0000256" key="5">
    <source>
        <dbReference type="ARBA" id="ARBA00022741"/>
    </source>
</evidence>
<dbReference type="PROSITE" id="PS00107">
    <property type="entry name" value="PROTEIN_KINASE_ATP"/>
    <property type="match status" value="1"/>
</dbReference>
<keyword evidence="4" id="KW-0808">Transferase</keyword>
<proteinExistence type="inferred from homology"/>
<evidence type="ECO:0000256" key="7">
    <source>
        <dbReference type="ARBA" id="ARBA00022840"/>
    </source>
</evidence>
<evidence type="ECO:0000313" key="12">
    <source>
        <dbReference type="EMBL" id="TWW71309.1"/>
    </source>
</evidence>
<evidence type="ECO:0000256" key="10">
    <source>
        <dbReference type="PROSITE-ProRule" id="PRU10141"/>
    </source>
</evidence>
<comment type="caution">
    <text evidence="12">The sequence shown here is derived from an EMBL/GenBank/DDBJ whole genome shotgun (WGS) entry which is preliminary data.</text>
</comment>
<keyword evidence="5 10" id="KW-0547">Nucleotide-binding</keyword>
<keyword evidence="7 10" id="KW-0067">ATP-binding</keyword>
<keyword evidence="6 12" id="KW-0418">Kinase</keyword>
<organism evidence="12 13">
    <name type="scientific">Takifugu flavidus</name>
    <name type="common">sansaifugu</name>
    <dbReference type="NCBI Taxonomy" id="433684"/>
    <lineage>
        <taxon>Eukaryota</taxon>
        <taxon>Metazoa</taxon>
        <taxon>Chordata</taxon>
        <taxon>Craniata</taxon>
        <taxon>Vertebrata</taxon>
        <taxon>Euteleostomi</taxon>
        <taxon>Actinopterygii</taxon>
        <taxon>Neopterygii</taxon>
        <taxon>Teleostei</taxon>
        <taxon>Neoteleostei</taxon>
        <taxon>Acanthomorphata</taxon>
        <taxon>Eupercaria</taxon>
        <taxon>Tetraodontiformes</taxon>
        <taxon>Tetradontoidea</taxon>
        <taxon>Tetraodontidae</taxon>
        <taxon>Takifugu</taxon>
    </lineage>
</organism>
<dbReference type="GO" id="GO:0043066">
    <property type="term" value="P:negative regulation of apoptotic process"/>
    <property type="evidence" value="ECO:0007669"/>
    <property type="project" value="TreeGrafter"/>
</dbReference>
<evidence type="ECO:0000256" key="6">
    <source>
        <dbReference type="ARBA" id="ARBA00022777"/>
    </source>
</evidence>
<dbReference type="InterPro" id="IPR011009">
    <property type="entry name" value="Kinase-like_dom_sf"/>
</dbReference>
<dbReference type="GO" id="GO:0005737">
    <property type="term" value="C:cytoplasm"/>
    <property type="evidence" value="ECO:0007669"/>
    <property type="project" value="TreeGrafter"/>
</dbReference>
<dbReference type="FunFam" id="3.30.200.20:FF:000475">
    <property type="entry name" value="Serine/threonine-protein kinase"/>
    <property type="match status" value="1"/>
</dbReference>
<dbReference type="SMART" id="SM00220">
    <property type="entry name" value="S_TKc"/>
    <property type="match status" value="1"/>
</dbReference>
<evidence type="ECO:0000256" key="4">
    <source>
        <dbReference type="ARBA" id="ARBA00022679"/>
    </source>
</evidence>
<dbReference type="GO" id="GO:0007346">
    <property type="term" value="P:regulation of mitotic cell cycle"/>
    <property type="evidence" value="ECO:0007669"/>
    <property type="project" value="TreeGrafter"/>
</dbReference>
<dbReference type="SUPFAM" id="SSF56112">
    <property type="entry name" value="Protein kinase-like (PK-like)"/>
    <property type="match status" value="2"/>
</dbReference>
<evidence type="ECO:0000256" key="2">
    <source>
        <dbReference type="ARBA" id="ARBA00012513"/>
    </source>
</evidence>
<dbReference type="PROSITE" id="PS50011">
    <property type="entry name" value="PROTEIN_KINASE_DOM"/>
    <property type="match status" value="2"/>
</dbReference>
<feature type="domain" description="Protein kinase" evidence="11">
    <location>
        <begin position="267"/>
        <end position="525"/>
    </location>
</feature>
<evidence type="ECO:0000259" key="11">
    <source>
        <dbReference type="PROSITE" id="PS50011"/>
    </source>
</evidence>
<dbReference type="InterPro" id="IPR008271">
    <property type="entry name" value="Ser/Thr_kinase_AS"/>
</dbReference>
<dbReference type="GO" id="GO:0005524">
    <property type="term" value="F:ATP binding"/>
    <property type="evidence" value="ECO:0007669"/>
    <property type="project" value="UniProtKB-UniRule"/>
</dbReference>
<name>A0A5C6NXD0_9TELE</name>
<evidence type="ECO:0000256" key="8">
    <source>
        <dbReference type="ARBA" id="ARBA00047899"/>
    </source>
</evidence>
<evidence type="ECO:0000256" key="1">
    <source>
        <dbReference type="ARBA" id="ARBA00005505"/>
    </source>
</evidence>
<dbReference type="EC" id="2.7.11.1" evidence="2"/>
<dbReference type="Pfam" id="PF00069">
    <property type="entry name" value="Pkinase"/>
    <property type="match status" value="2"/>
</dbReference>
<keyword evidence="3" id="KW-0723">Serine/threonine-protein kinase</keyword>
<dbReference type="PANTHER" id="PTHR22984">
    <property type="entry name" value="SERINE/THREONINE-PROTEIN KINASE PIM"/>
    <property type="match status" value="1"/>
</dbReference>
<reference evidence="12 13" key="1">
    <citation type="submission" date="2019-04" db="EMBL/GenBank/DDBJ databases">
        <title>Chromosome genome assembly for Takifugu flavidus.</title>
        <authorList>
            <person name="Xiao S."/>
        </authorList>
    </citation>
    <scope>NUCLEOTIDE SEQUENCE [LARGE SCALE GENOMIC DNA]</scope>
    <source>
        <strain evidence="12">HTHZ2018</strain>
        <tissue evidence="12">Muscle</tissue>
    </source>
</reference>
<dbReference type="Gene3D" id="3.30.200.20">
    <property type="entry name" value="Phosphorylase Kinase, domain 1"/>
    <property type="match status" value="2"/>
</dbReference>
<comment type="catalytic activity">
    <reaction evidence="9">
        <text>L-seryl-[protein] + ATP = O-phospho-L-seryl-[protein] + ADP + H(+)</text>
        <dbReference type="Rhea" id="RHEA:17989"/>
        <dbReference type="Rhea" id="RHEA-COMP:9863"/>
        <dbReference type="Rhea" id="RHEA-COMP:11604"/>
        <dbReference type="ChEBI" id="CHEBI:15378"/>
        <dbReference type="ChEBI" id="CHEBI:29999"/>
        <dbReference type="ChEBI" id="CHEBI:30616"/>
        <dbReference type="ChEBI" id="CHEBI:83421"/>
        <dbReference type="ChEBI" id="CHEBI:456216"/>
        <dbReference type="EC" id="2.7.11.1"/>
    </reaction>
</comment>
<dbReference type="Gene3D" id="1.10.510.10">
    <property type="entry name" value="Transferase(Phosphotransferase) domain 1"/>
    <property type="match status" value="2"/>
</dbReference>
<dbReference type="InterPro" id="IPR051138">
    <property type="entry name" value="PIM_Ser/Thr_kinase"/>
</dbReference>
<feature type="domain" description="Protein kinase" evidence="11">
    <location>
        <begin position="1"/>
        <end position="272"/>
    </location>
</feature>
<dbReference type="PROSITE" id="PS00108">
    <property type="entry name" value="PROTEIN_KINASE_ST"/>
    <property type="match status" value="2"/>
</dbReference>
<comment type="catalytic activity">
    <reaction evidence="8">
        <text>L-threonyl-[protein] + ATP = O-phospho-L-threonyl-[protein] + ADP + H(+)</text>
        <dbReference type="Rhea" id="RHEA:46608"/>
        <dbReference type="Rhea" id="RHEA-COMP:11060"/>
        <dbReference type="Rhea" id="RHEA-COMP:11605"/>
        <dbReference type="ChEBI" id="CHEBI:15378"/>
        <dbReference type="ChEBI" id="CHEBI:30013"/>
        <dbReference type="ChEBI" id="CHEBI:30616"/>
        <dbReference type="ChEBI" id="CHEBI:61977"/>
        <dbReference type="ChEBI" id="CHEBI:456216"/>
        <dbReference type="EC" id="2.7.11.1"/>
    </reaction>
</comment>
<dbReference type="GO" id="GO:0004674">
    <property type="term" value="F:protein serine/threonine kinase activity"/>
    <property type="evidence" value="ECO:0007669"/>
    <property type="project" value="UniProtKB-KW"/>
</dbReference>
<evidence type="ECO:0000313" key="13">
    <source>
        <dbReference type="Proteomes" id="UP000324091"/>
    </source>
</evidence>
<dbReference type="InterPro" id="IPR000719">
    <property type="entry name" value="Prot_kinase_dom"/>
</dbReference>
<dbReference type="InterPro" id="IPR017441">
    <property type="entry name" value="Protein_kinase_ATP_BS"/>
</dbReference>
<gene>
    <name evidence="12" type="ORF">D4764_17G0007920</name>
</gene>
<feature type="binding site" evidence="10">
    <location>
        <position position="296"/>
    </location>
    <ligand>
        <name>ATP</name>
        <dbReference type="ChEBI" id="CHEBI:30616"/>
    </ligand>
</feature>
<protein>
    <recommendedName>
        <fullName evidence="2">non-specific serine/threonine protein kinase</fullName>
        <ecNumber evidence="2">2.7.11.1</ecNumber>
    </recommendedName>
</protein>
<evidence type="ECO:0000256" key="9">
    <source>
        <dbReference type="ARBA" id="ARBA00048679"/>
    </source>
</evidence>